<keyword evidence="4 5" id="KW-0472">Membrane</keyword>
<gene>
    <name evidence="8" type="ORF">GC722_02995</name>
</gene>
<name>A0A6A9V053_9ACTN</name>
<dbReference type="InterPro" id="IPR027417">
    <property type="entry name" value="P-loop_NTPase"/>
</dbReference>
<dbReference type="EMBL" id="WPCU01000004">
    <property type="protein sequence ID" value="MVA74999.1"/>
    <property type="molecule type" value="Genomic_DNA"/>
</dbReference>
<keyword evidence="9" id="KW-1185">Reference proteome</keyword>
<feature type="transmembrane region" description="Helical" evidence="5">
    <location>
        <begin position="64"/>
        <end position="90"/>
    </location>
</feature>
<dbReference type="Gene3D" id="3.40.50.300">
    <property type="entry name" value="P-loop containing nucleotide triphosphate hydrolases"/>
    <property type="match status" value="1"/>
</dbReference>
<dbReference type="Pfam" id="PF00005">
    <property type="entry name" value="ABC_tran"/>
    <property type="match status" value="1"/>
</dbReference>
<dbReference type="SUPFAM" id="SSF90123">
    <property type="entry name" value="ABC transporter transmembrane region"/>
    <property type="match status" value="1"/>
</dbReference>
<organism evidence="8 9">
    <name type="scientific">Auraticoccus cholistanensis</name>
    <dbReference type="NCBI Taxonomy" id="2656650"/>
    <lineage>
        <taxon>Bacteria</taxon>
        <taxon>Bacillati</taxon>
        <taxon>Actinomycetota</taxon>
        <taxon>Actinomycetes</taxon>
        <taxon>Propionibacteriales</taxon>
        <taxon>Propionibacteriaceae</taxon>
        <taxon>Auraticoccus</taxon>
    </lineage>
</organism>
<keyword evidence="3 5" id="KW-1133">Transmembrane helix</keyword>
<evidence type="ECO:0000256" key="5">
    <source>
        <dbReference type="SAM" id="Phobius"/>
    </source>
</evidence>
<dbReference type="GO" id="GO:0005886">
    <property type="term" value="C:plasma membrane"/>
    <property type="evidence" value="ECO:0007669"/>
    <property type="project" value="UniProtKB-SubCell"/>
</dbReference>
<dbReference type="GO" id="GO:0005524">
    <property type="term" value="F:ATP binding"/>
    <property type="evidence" value="ECO:0007669"/>
    <property type="project" value="UniProtKB-KW"/>
</dbReference>
<reference evidence="8 9" key="1">
    <citation type="submission" date="2019-12" db="EMBL/GenBank/DDBJ databases">
        <title>Auraticoccus cholistani sp. nov., an actinomycete isolated from soil of Cholistan desert.</title>
        <authorList>
            <person name="Cheema M.T."/>
        </authorList>
    </citation>
    <scope>NUCLEOTIDE SEQUENCE [LARGE SCALE GENOMIC DNA]</scope>
    <source>
        <strain evidence="8 9">F435</strain>
    </source>
</reference>
<accession>A0A6A9V053</accession>
<dbReference type="PROSITE" id="PS50893">
    <property type="entry name" value="ABC_TRANSPORTER_2"/>
    <property type="match status" value="1"/>
</dbReference>
<keyword evidence="8" id="KW-0547">Nucleotide-binding</keyword>
<evidence type="ECO:0000313" key="9">
    <source>
        <dbReference type="Proteomes" id="UP000435304"/>
    </source>
</evidence>
<dbReference type="CDD" id="cd07346">
    <property type="entry name" value="ABC_6TM_exporters"/>
    <property type="match status" value="1"/>
</dbReference>
<dbReference type="Pfam" id="PF00664">
    <property type="entry name" value="ABC_membrane"/>
    <property type="match status" value="1"/>
</dbReference>
<feature type="transmembrane region" description="Helical" evidence="5">
    <location>
        <begin position="142"/>
        <end position="160"/>
    </location>
</feature>
<feature type="domain" description="ABC transporter" evidence="6">
    <location>
        <begin position="339"/>
        <end position="574"/>
    </location>
</feature>
<dbReference type="InterPro" id="IPR003439">
    <property type="entry name" value="ABC_transporter-like_ATP-bd"/>
</dbReference>
<dbReference type="PROSITE" id="PS00211">
    <property type="entry name" value="ABC_TRANSPORTER_1"/>
    <property type="match status" value="1"/>
</dbReference>
<dbReference type="Gene3D" id="1.20.1560.10">
    <property type="entry name" value="ABC transporter type 1, transmembrane domain"/>
    <property type="match status" value="1"/>
</dbReference>
<dbReference type="GO" id="GO:0015421">
    <property type="term" value="F:ABC-type oligopeptide transporter activity"/>
    <property type="evidence" value="ECO:0007669"/>
    <property type="project" value="TreeGrafter"/>
</dbReference>
<proteinExistence type="predicted"/>
<dbReference type="SUPFAM" id="SSF52540">
    <property type="entry name" value="P-loop containing nucleoside triphosphate hydrolases"/>
    <property type="match status" value="1"/>
</dbReference>
<evidence type="ECO:0000259" key="6">
    <source>
        <dbReference type="PROSITE" id="PS50893"/>
    </source>
</evidence>
<keyword evidence="8" id="KW-0067">ATP-binding</keyword>
<protein>
    <submittedName>
        <fullName evidence="8">ATP-binding cassette domain-containing protein</fullName>
    </submittedName>
</protein>
<evidence type="ECO:0000313" key="8">
    <source>
        <dbReference type="EMBL" id="MVA74999.1"/>
    </source>
</evidence>
<dbReference type="Proteomes" id="UP000435304">
    <property type="component" value="Unassembled WGS sequence"/>
</dbReference>
<dbReference type="InterPro" id="IPR011527">
    <property type="entry name" value="ABC1_TM_dom"/>
</dbReference>
<evidence type="ECO:0000256" key="4">
    <source>
        <dbReference type="ARBA" id="ARBA00023136"/>
    </source>
</evidence>
<comment type="caution">
    <text evidence="8">The sequence shown here is derived from an EMBL/GenBank/DDBJ whole genome shotgun (WGS) entry which is preliminary data.</text>
</comment>
<dbReference type="AlphaFoldDB" id="A0A6A9V053"/>
<evidence type="ECO:0000256" key="3">
    <source>
        <dbReference type="ARBA" id="ARBA00022989"/>
    </source>
</evidence>
<dbReference type="RefSeq" id="WP_156607874.1">
    <property type="nucleotide sequence ID" value="NZ_WPCU01000004.1"/>
</dbReference>
<dbReference type="GO" id="GO:0016887">
    <property type="term" value="F:ATP hydrolysis activity"/>
    <property type="evidence" value="ECO:0007669"/>
    <property type="project" value="InterPro"/>
</dbReference>
<dbReference type="InterPro" id="IPR017871">
    <property type="entry name" value="ABC_transporter-like_CS"/>
</dbReference>
<feature type="domain" description="ABC transmembrane type-1" evidence="7">
    <location>
        <begin position="33"/>
        <end position="308"/>
    </location>
</feature>
<sequence>MNRRTPRAAATGRSPLWRPMFRRHRRQLALGYLLATTHQVCEALVPVAAGYVIGLAVASSSVPAILVGVGAILVLFAVLASAAAYGYYLIGKAAVTEAHLQRVAVVRRILTDPSVGRDRQAGELLSITSSDTQGATQVMETVGSLVAATVGLTVAAVVLLRIDLVLGLGVLVMLTVLVGGVRLLSPYLERRLSARQQAVGLSAAVASDLLTGLRSLRGFGGVAEAVRRYRTASRLSLEATVRATTSNAVVGTTSRLATGALVVLTAAVAAGYAVEGRISLAELVTVIGMATFLLDPISGITRSVQDLAVSWASGRRVAELLTSSAPPTAPSHGRADGPLRLTDVVEDGLGPLSLELAPGELLGVVTPDVATADTLSELLAGSRAPAAGTVLLGDVPVADLDPGSVRSRLLVEPHAVHLLGGSLAAALDTGAGDGQVDLPAALDAAALRVDDLTGHTGPAGSGPPALSDIALLDHGANLSGGQRQRVALARALLADRDLLVLRDPTSAVDAVTEDAIADGLRRVRAGRRGTVVFTTSPLLLSRCDRVLFVGADGSSTTGPHGDLLALDAYRSVVLR</sequence>
<dbReference type="InterPro" id="IPR039421">
    <property type="entry name" value="Type_1_exporter"/>
</dbReference>
<evidence type="ECO:0000256" key="1">
    <source>
        <dbReference type="ARBA" id="ARBA00004651"/>
    </source>
</evidence>
<evidence type="ECO:0000259" key="7">
    <source>
        <dbReference type="PROSITE" id="PS50929"/>
    </source>
</evidence>
<evidence type="ECO:0000256" key="2">
    <source>
        <dbReference type="ARBA" id="ARBA00022692"/>
    </source>
</evidence>
<dbReference type="PANTHER" id="PTHR43394">
    <property type="entry name" value="ATP-DEPENDENT PERMEASE MDL1, MITOCHONDRIAL"/>
    <property type="match status" value="1"/>
</dbReference>
<dbReference type="PANTHER" id="PTHR43394:SF1">
    <property type="entry name" value="ATP-BINDING CASSETTE SUB-FAMILY B MEMBER 10, MITOCHONDRIAL"/>
    <property type="match status" value="1"/>
</dbReference>
<feature type="transmembrane region" description="Helical" evidence="5">
    <location>
        <begin position="166"/>
        <end position="185"/>
    </location>
</feature>
<keyword evidence="2 5" id="KW-0812">Transmembrane</keyword>
<dbReference type="InterPro" id="IPR036640">
    <property type="entry name" value="ABC1_TM_sf"/>
</dbReference>
<comment type="subcellular location">
    <subcellularLocation>
        <location evidence="1">Cell membrane</location>
        <topology evidence="1">Multi-pass membrane protein</topology>
    </subcellularLocation>
</comment>
<dbReference type="PROSITE" id="PS50929">
    <property type="entry name" value="ABC_TM1F"/>
    <property type="match status" value="1"/>
</dbReference>